<dbReference type="Gene3D" id="3.50.50.60">
    <property type="entry name" value="FAD/NAD(P)-binding domain"/>
    <property type="match status" value="2"/>
</dbReference>
<dbReference type="STRING" id="29343.CCDG5_0794"/>
<reference evidence="7" key="1">
    <citation type="submission" date="2014-07" db="EMBL/GenBank/DDBJ databases">
        <authorList>
            <person name="Wibberg D."/>
        </authorList>
    </citation>
    <scope>NUCLEOTIDE SEQUENCE [LARGE SCALE GENOMIC DNA]</scope>
    <source>
        <strain evidence="7">DG5</strain>
    </source>
</reference>
<dbReference type="InterPro" id="IPR036188">
    <property type="entry name" value="FAD/NAD-bd_sf"/>
</dbReference>
<evidence type="ECO:0008006" key="8">
    <source>
        <dbReference type="Google" id="ProtNLM"/>
    </source>
</evidence>
<dbReference type="Gene3D" id="3.30.390.30">
    <property type="match status" value="1"/>
</dbReference>
<evidence type="ECO:0000313" key="6">
    <source>
        <dbReference type="EMBL" id="CDZ23923.1"/>
    </source>
</evidence>
<evidence type="ECO:0000256" key="1">
    <source>
        <dbReference type="ARBA" id="ARBA00001974"/>
    </source>
</evidence>
<dbReference type="Pfam" id="PF18267">
    <property type="entry name" value="Rubredoxin_C"/>
    <property type="match status" value="1"/>
</dbReference>
<dbReference type="GO" id="GO:0016491">
    <property type="term" value="F:oxidoreductase activity"/>
    <property type="evidence" value="ECO:0007669"/>
    <property type="project" value="InterPro"/>
</dbReference>
<evidence type="ECO:0000259" key="4">
    <source>
        <dbReference type="Pfam" id="PF07992"/>
    </source>
</evidence>
<keyword evidence="7" id="KW-1185">Reference proteome</keyword>
<dbReference type="InterPro" id="IPR023753">
    <property type="entry name" value="FAD/NAD-binding_dom"/>
</dbReference>
<gene>
    <name evidence="6" type="ORF">CCDG5_0794</name>
</gene>
<dbReference type="InterPro" id="IPR016156">
    <property type="entry name" value="FAD/NAD-linked_Rdtase_dimer_sf"/>
</dbReference>
<proteinExistence type="predicted"/>
<dbReference type="InterPro" id="IPR050260">
    <property type="entry name" value="FAD-bd_OxRdtase"/>
</dbReference>
<dbReference type="KEGG" id="ccel:CCDG5_0794"/>
<name>A0A078KNA2_9FIRM</name>
<evidence type="ECO:0000259" key="5">
    <source>
        <dbReference type="Pfam" id="PF18267"/>
    </source>
</evidence>
<dbReference type="PATRIC" id="fig|29343.3.peg.837"/>
<accession>A0A078KNA2</accession>
<dbReference type="SUPFAM" id="SSF51905">
    <property type="entry name" value="FAD/NAD(P)-binding domain"/>
    <property type="match status" value="2"/>
</dbReference>
<feature type="domain" description="NADH-rubredoxin oxidoreductase C-terminal" evidence="5">
    <location>
        <begin position="314"/>
        <end position="377"/>
    </location>
</feature>
<organism evidence="6 7">
    <name type="scientific">[Clostridium] cellulosi</name>
    <dbReference type="NCBI Taxonomy" id="29343"/>
    <lineage>
        <taxon>Bacteria</taxon>
        <taxon>Bacillati</taxon>
        <taxon>Bacillota</taxon>
        <taxon>Clostridia</taxon>
        <taxon>Eubacteriales</taxon>
        <taxon>Oscillospiraceae</taxon>
        <taxon>Oscillospiraceae incertae sedis</taxon>
    </lineage>
</organism>
<evidence type="ECO:0000256" key="2">
    <source>
        <dbReference type="ARBA" id="ARBA00022630"/>
    </source>
</evidence>
<keyword evidence="3" id="KW-0274">FAD</keyword>
<dbReference type="AlphaFoldDB" id="A0A078KNA2"/>
<dbReference type="EMBL" id="LM995447">
    <property type="protein sequence ID" value="CDZ23923.1"/>
    <property type="molecule type" value="Genomic_DNA"/>
</dbReference>
<dbReference type="PANTHER" id="PTHR43429">
    <property type="entry name" value="PYRIDINE NUCLEOTIDE-DISULFIDE OXIDOREDUCTASE DOMAIN-CONTAINING"/>
    <property type="match status" value="1"/>
</dbReference>
<dbReference type="PRINTS" id="PR00411">
    <property type="entry name" value="PNDRDTASEI"/>
</dbReference>
<dbReference type="Proteomes" id="UP000032431">
    <property type="component" value="Chromosome I"/>
</dbReference>
<dbReference type="Pfam" id="PF07992">
    <property type="entry name" value="Pyr_redox_2"/>
    <property type="match status" value="1"/>
</dbReference>
<dbReference type="PANTHER" id="PTHR43429:SF3">
    <property type="entry name" value="NITRITE REDUCTASE [NAD(P)H]"/>
    <property type="match status" value="1"/>
</dbReference>
<protein>
    <recommendedName>
        <fullName evidence="8">NAD(P)/FAD-dependent oxidoreductase</fullName>
    </recommendedName>
</protein>
<evidence type="ECO:0000313" key="7">
    <source>
        <dbReference type="Proteomes" id="UP000032431"/>
    </source>
</evidence>
<dbReference type="PRINTS" id="PR00368">
    <property type="entry name" value="FADPNR"/>
</dbReference>
<feature type="domain" description="FAD/NAD(P)-binding" evidence="4">
    <location>
        <begin position="2"/>
        <end position="295"/>
    </location>
</feature>
<evidence type="ECO:0000256" key="3">
    <source>
        <dbReference type="ARBA" id="ARBA00022827"/>
    </source>
</evidence>
<keyword evidence="2" id="KW-0285">Flavoprotein</keyword>
<dbReference type="OrthoDB" id="9807946at2"/>
<comment type="cofactor">
    <cofactor evidence="1">
        <name>FAD</name>
        <dbReference type="ChEBI" id="CHEBI:57692"/>
    </cofactor>
</comment>
<dbReference type="HOGENOM" id="CLU_003291_4_4_9"/>
<dbReference type="InterPro" id="IPR041575">
    <property type="entry name" value="Rubredoxin_C"/>
</dbReference>
<sequence length="410" mass="44613">MNYVIIGNSAAAVGCVEGIRSVDKTGNITVISNEPYHVYSRPLISYLLYGKTDEQKMKYRPDDFYKKNMVTPLLGVTAEKVDYEAKKVLLNNGSSIPFDKLLFATGSSPFVPPIEGLDTVSKKFTFMKLDDARALEEAIGPQSHVLIVGAGLIGLKCAEGIRGKAGAITVVDLAPRILSSILDEEGAHMVQRHIEKQGITFHLGTSVVRFTANKAELANGKTLDFDVLVLAVGVRPNTALAAEIGCKVNRGIVSDKHCRTNLDGVYAAGDCSESYDITDGQYRVLALWPNAYMQGETAGINMAGGEKLYDKAIPMNAIGFFGLHVITAGSYEGKTYVTRTENTYKKLITKDNLLKGFILIGEIARAGIYTSLIREKTPLDTVDFDLIRERPQLMAFAASERALMLGGVKK</sequence>